<organism evidence="2 3">
    <name type="scientific">Cereibacter sphaeroides</name>
    <name type="common">Rhodobacter sphaeroides</name>
    <dbReference type="NCBI Taxonomy" id="1063"/>
    <lineage>
        <taxon>Bacteria</taxon>
        <taxon>Pseudomonadati</taxon>
        <taxon>Pseudomonadota</taxon>
        <taxon>Alphaproteobacteria</taxon>
        <taxon>Rhodobacterales</taxon>
        <taxon>Paracoccaceae</taxon>
        <taxon>Cereibacter</taxon>
    </lineage>
</organism>
<protein>
    <submittedName>
        <fullName evidence="2">Uncharacterized protein</fullName>
    </submittedName>
</protein>
<comment type="caution">
    <text evidence="2">The sequence shown here is derived from an EMBL/GenBank/DDBJ whole genome shotgun (WGS) entry which is preliminary data.</text>
</comment>
<accession>A0AAX1UEX3</accession>
<evidence type="ECO:0000256" key="1">
    <source>
        <dbReference type="SAM" id="MobiDB-lite"/>
    </source>
</evidence>
<gene>
    <name evidence="2" type="ORF">D1114_23035</name>
</gene>
<reference evidence="2 3" key="1">
    <citation type="submission" date="2018-08" db="EMBL/GenBank/DDBJ databases">
        <title>Draft genome sequence of Rhodobacter sphaeroides FY.</title>
        <authorList>
            <person name="Rayyan A."/>
            <person name="Meyer T.E."/>
            <person name="Kyndt J.A."/>
        </authorList>
    </citation>
    <scope>NUCLEOTIDE SEQUENCE [LARGE SCALE GENOMIC DNA]</scope>
    <source>
        <strain evidence="2 3">FY</strain>
    </source>
</reference>
<evidence type="ECO:0000313" key="2">
    <source>
        <dbReference type="EMBL" id="RHZ90478.1"/>
    </source>
</evidence>
<proteinExistence type="predicted"/>
<dbReference type="AlphaFoldDB" id="A0AAX1UEX3"/>
<dbReference type="Proteomes" id="UP000266305">
    <property type="component" value="Unassembled WGS sequence"/>
</dbReference>
<evidence type="ECO:0000313" key="3">
    <source>
        <dbReference type="Proteomes" id="UP000266305"/>
    </source>
</evidence>
<name>A0AAX1UEX3_CERSP</name>
<feature type="compositionally biased region" description="Basic and acidic residues" evidence="1">
    <location>
        <begin position="1"/>
        <end position="17"/>
    </location>
</feature>
<feature type="region of interest" description="Disordered" evidence="1">
    <location>
        <begin position="1"/>
        <end position="65"/>
    </location>
</feature>
<sequence>MPLGGRPREGAGGDRGGKRPSATRRLLASRPPKAAPCRGSPRAPWPARPRPRPRPAGRPGATRLR</sequence>
<dbReference type="EMBL" id="QWGP01000056">
    <property type="protein sequence ID" value="RHZ90478.1"/>
    <property type="molecule type" value="Genomic_DNA"/>
</dbReference>